<sequence length="19" mass="2047">MWKQSKVAAAQIISSSTNP</sequence>
<dbReference type="AlphaFoldDB" id="A0A699KDG0"/>
<reference evidence="1" key="1">
    <citation type="journal article" date="2019" name="Sci. Rep.">
        <title>Draft genome of Tanacetum cinerariifolium, the natural source of mosquito coil.</title>
        <authorList>
            <person name="Yamashiro T."/>
            <person name="Shiraishi A."/>
            <person name="Satake H."/>
            <person name="Nakayama K."/>
        </authorList>
    </citation>
    <scope>NUCLEOTIDE SEQUENCE</scope>
</reference>
<gene>
    <name evidence="1" type="ORF">Tci_656670</name>
</gene>
<evidence type="ECO:0000313" key="1">
    <source>
        <dbReference type="EMBL" id="GFA84698.1"/>
    </source>
</evidence>
<accession>A0A699KDG0</accession>
<feature type="non-terminal residue" evidence="1">
    <location>
        <position position="19"/>
    </location>
</feature>
<name>A0A699KDG0_TANCI</name>
<organism evidence="1">
    <name type="scientific">Tanacetum cinerariifolium</name>
    <name type="common">Dalmatian daisy</name>
    <name type="synonym">Chrysanthemum cinerariifolium</name>
    <dbReference type="NCBI Taxonomy" id="118510"/>
    <lineage>
        <taxon>Eukaryota</taxon>
        <taxon>Viridiplantae</taxon>
        <taxon>Streptophyta</taxon>
        <taxon>Embryophyta</taxon>
        <taxon>Tracheophyta</taxon>
        <taxon>Spermatophyta</taxon>
        <taxon>Magnoliopsida</taxon>
        <taxon>eudicotyledons</taxon>
        <taxon>Gunneridae</taxon>
        <taxon>Pentapetalae</taxon>
        <taxon>asterids</taxon>
        <taxon>campanulids</taxon>
        <taxon>Asterales</taxon>
        <taxon>Asteraceae</taxon>
        <taxon>Asteroideae</taxon>
        <taxon>Anthemideae</taxon>
        <taxon>Anthemidinae</taxon>
        <taxon>Tanacetum</taxon>
    </lineage>
</organism>
<protein>
    <submittedName>
        <fullName evidence="1">Uncharacterized protein</fullName>
    </submittedName>
</protein>
<proteinExistence type="predicted"/>
<dbReference type="EMBL" id="BKCJ010499493">
    <property type="protein sequence ID" value="GFA84698.1"/>
    <property type="molecule type" value="Genomic_DNA"/>
</dbReference>
<comment type="caution">
    <text evidence="1">The sequence shown here is derived from an EMBL/GenBank/DDBJ whole genome shotgun (WGS) entry which is preliminary data.</text>
</comment>